<proteinExistence type="predicted"/>
<keyword evidence="3" id="KW-1185">Reference proteome</keyword>
<reference evidence="2" key="1">
    <citation type="submission" date="2023-07" db="EMBL/GenBank/DDBJ databases">
        <authorList>
            <consortium name="CYATHOMIX"/>
        </authorList>
    </citation>
    <scope>NUCLEOTIDE SEQUENCE</scope>
    <source>
        <strain evidence="2">N/A</strain>
    </source>
</reference>
<evidence type="ECO:0000313" key="2">
    <source>
        <dbReference type="EMBL" id="CAJ0609271.1"/>
    </source>
</evidence>
<feature type="compositionally biased region" description="Basic residues" evidence="1">
    <location>
        <begin position="1"/>
        <end position="11"/>
    </location>
</feature>
<dbReference type="Proteomes" id="UP001176961">
    <property type="component" value="Unassembled WGS sequence"/>
</dbReference>
<accession>A0AA36HEH1</accession>
<sequence length="73" mass="8428">MTPLSTKKRRSSLSSATHSVPHDRWTPTPCNRSRDSDRALHHRYRILHDTPALTPPSYIEPPTFVRSVKHVDK</sequence>
<protein>
    <submittedName>
        <fullName evidence="2">Uncharacterized protein</fullName>
    </submittedName>
</protein>
<gene>
    <name evidence="2" type="ORF">CYNAS_LOCUS21254</name>
</gene>
<evidence type="ECO:0000313" key="3">
    <source>
        <dbReference type="Proteomes" id="UP001176961"/>
    </source>
</evidence>
<comment type="caution">
    <text evidence="2">The sequence shown here is derived from an EMBL/GenBank/DDBJ whole genome shotgun (WGS) entry which is preliminary data.</text>
</comment>
<organism evidence="2 3">
    <name type="scientific">Cylicocyclus nassatus</name>
    <name type="common">Nematode worm</name>
    <dbReference type="NCBI Taxonomy" id="53992"/>
    <lineage>
        <taxon>Eukaryota</taxon>
        <taxon>Metazoa</taxon>
        <taxon>Ecdysozoa</taxon>
        <taxon>Nematoda</taxon>
        <taxon>Chromadorea</taxon>
        <taxon>Rhabditida</taxon>
        <taxon>Rhabditina</taxon>
        <taxon>Rhabditomorpha</taxon>
        <taxon>Strongyloidea</taxon>
        <taxon>Strongylidae</taxon>
        <taxon>Cylicocyclus</taxon>
    </lineage>
</organism>
<feature type="region of interest" description="Disordered" evidence="1">
    <location>
        <begin position="1"/>
        <end position="37"/>
    </location>
</feature>
<evidence type="ECO:0000256" key="1">
    <source>
        <dbReference type="SAM" id="MobiDB-lite"/>
    </source>
</evidence>
<name>A0AA36HEH1_CYLNA</name>
<dbReference type="AlphaFoldDB" id="A0AA36HEH1"/>
<dbReference type="EMBL" id="CATQJL010000326">
    <property type="protein sequence ID" value="CAJ0609271.1"/>
    <property type="molecule type" value="Genomic_DNA"/>
</dbReference>